<reference evidence="7 8" key="1">
    <citation type="submission" date="2020-03" db="EMBL/GenBank/DDBJ databases">
        <title>Genomic Encyclopedia of Type Strains, Phase IV (KMG-IV): sequencing the most valuable type-strain genomes for metagenomic binning, comparative biology and taxonomic classification.</title>
        <authorList>
            <person name="Goeker M."/>
        </authorList>
    </citation>
    <scope>NUCLEOTIDE SEQUENCE [LARGE SCALE GENOMIC DNA]</scope>
    <source>
        <strain evidence="7 8">DSM 105096</strain>
    </source>
</reference>
<organism evidence="7 8">
    <name type="scientific">Neolewinella antarctica</name>
    <dbReference type="NCBI Taxonomy" id="442734"/>
    <lineage>
        <taxon>Bacteria</taxon>
        <taxon>Pseudomonadati</taxon>
        <taxon>Bacteroidota</taxon>
        <taxon>Saprospiria</taxon>
        <taxon>Saprospirales</taxon>
        <taxon>Lewinellaceae</taxon>
        <taxon>Neolewinella</taxon>
    </lineage>
</organism>
<feature type="transmembrane region" description="Helical" evidence="6">
    <location>
        <begin position="150"/>
        <end position="171"/>
    </location>
</feature>
<keyword evidence="8" id="KW-1185">Reference proteome</keyword>
<evidence type="ECO:0000256" key="2">
    <source>
        <dbReference type="ARBA" id="ARBA00022475"/>
    </source>
</evidence>
<dbReference type="InterPro" id="IPR001123">
    <property type="entry name" value="LeuE-type"/>
</dbReference>
<proteinExistence type="predicted"/>
<dbReference type="PANTHER" id="PTHR30086">
    <property type="entry name" value="ARGININE EXPORTER PROTEIN ARGO"/>
    <property type="match status" value="1"/>
</dbReference>
<keyword evidence="5 6" id="KW-0472">Membrane</keyword>
<comment type="caution">
    <text evidence="7">The sequence shown here is derived from an EMBL/GenBank/DDBJ whole genome shotgun (WGS) entry which is preliminary data.</text>
</comment>
<dbReference type="RefSeq" id="WP_168038083.1">
    <property type="nucleotide sequence ID" value="NZ_JAATJH010000004.1"/>
</dbReference>
<keyword evidence="2" id="KW-1003">Cell membrane</keyword>
<evidence type="ECO:0000256" key="4">
    <source>
        <dbReference type="ARBA" id="ARBA00022989"/>
    </source>
</evidence>
<feature type="transmembrane region" description="Helical" evidence="6">
    <location>
        <begin position="12"/>
        <end position="29"/>
    </location>
</feature>
<dbReference type="Pfam" id="PF01810">
    <property type="entry name" value="LysE"/>
    <property type="match status" value="1"/>
</dbReference>
<feature type="transmembrane region" description="Helical" evidence="6">
    <location>
        <begin position="70"/>
        <end position="93"/>
    </location>
</feature>
<evidence type="ECO:0000313" key="7">
    <source>
        <dbReference type="EMBL" id="NJC27203.1"/>
    </source>
</evidence>
<sequence>MLNYLLEGIRAGLVLSVLVGPILVLLLQLSLRRGTYLAFVGATGIWAADLTYILLSHYGMAYLTPYLEHVYFAEVVGTVGMFILIGIAAIMWYRKPIIIDDEERPLRTRRSVLGAFLQGFAVNAFNPFTIGFWSFLSITQVHDRGLDSSAAWAIYAGILGTVILTDSLKVVSAKKLRDLLRPEIVLKIQRVGALALGVFGLVLGIRVWW</sequence>
<feature type="transmembrane region" description="Helical" evidence="6">
    <location>
        <begin position="36"/>
        <end position="58"/>
    </location>
</feature>
<dbReference type="PANTHER" id="PTHR30086:SF20">
    <property type="entry name" value="ARGININE EXPORTER PROTEIN ARGO-RELATED"/>
    <property type="match status" value="1"/>
</dbReference>
<feature type="transmembrane region" description="Helical" evidence="6">
    <location>
        <begin position="113"/>
        <end position="138"/>
    </location>
</feature>
<name>A0ABX0XD28_9BACT</name>
<evidence type="ECO:0000313" key="8">
    <source>
        <dbReference type="Proteomes" id="UP000770785"/>
    </source>
</evidence>
<feature type="transmembrane region" description="Helical" evidence="6">
    <location>
        <begin position="191"/>
        <end position="208"/>
    </location>
</feature>
<comment type="subcellular location">
    <subcellularLocation>
        <location evidence="1">Cell membrane</location>
        <topology evidence="1">Multi-pass membrane protein</topology>
    </subcellularLocation>
</comment>
<dbReference type="Proteomes" id="UP000770785">
    <property type="component" value="Unassembled WGS sequence"/>
</dbReference>
<dbReference type="EMBL" id="JAATJH010000004">
    <property type="protein sequence ID" value="NJC27203.1"/>
    <property type="molecule type" value="Genomic_DNA"/>
</dbReference>
<evidence type="ECO:0000256" key="5">
    <source>
        <dbReference type="ARBA" id="ARBA00023136"/>
    </source>
</evidence>
<evidence type="ECO:0000256" key="3">
    <source>
        <dbReference type="ARBA" id="ARBA00022692"/>
    </source>
</evidence>
<keyword evidence="4 6" id="KW-1133">Transmembrane helix</keyword>
<evidence type="ECO:0000256" key="1">
    <source>
        <dbReference type="ARBA" id="ARBA00004651"/>
    </source>
</evidence>
<evidence type="ECO:0000256" key="6">
    <source>
        <dbReference type="SAM" id="Phobius"/>
    </source>
</evidence>
<protein>
    <submittedName>
        <fullName evidence="7">Threonine/homoserine/homoserine lactone efflux protein</fullName>
    </submittedName>
</protein>
<gene>
    <name evidence="7" type="ORF">GGR27_002716</name>
</gene>
<keyword evidence="3 6" id="KW-0812">Transmembrane</keyword>
<accession>A0ABX0XD28</accession>